<dbReference type="SUPFAM" id="SSF55874">
    <property type="entry name" value="ATPase domain of HSP90 chaperone/DNA topoisomerase II/histidine kinase"/>
    <property type="match status" value="1"/>
</dbReference>
<dbReference type="Proteomes" id="UP000249248">
    <property type="component" value="Unassembled WGS sequence"/>
</dbReference>
<feature type="transmembrane region" description="Helical" evidence="10">
    <location>
        <begin position="316"/>
        <end position="339"/>
    </location>
</feature>
<name>A0A2W1NRM1_9FLAO</name>
<keyword evidence="5" id="KW-0808">Transferase</keyword>
<dbReference type="Pfam" id="PF00512">
    <property type="entry name" value="HisKA"/>
    <property type="match status" value="1"/>
</dbReference>
<dbReference type="GO" id="GO:0016020">
    <property type="term" value="C:membrane"/>
    <property type="evidence" value="ECO:0007669"/>
    <property type="project" value="UniProtKB-SubCell"/>
</dbReference>
<dbReference type="EC" id="2.7.13.3" evidence="3"/>
<feature type="domain" description="Histidine kinase" evidence="11">
    <location>
        <begin position="377"/>
        <end position="590"/>
    </location>
</feature>
<dbReference type="InterPro" id="IPR036890">
    <property type="entry name" value="HATPase_C_sf"/>
</dbReference>
<sequence length="590" mass="67982">MNEKKNSFLSIFHNAYTAWVILFVSICLTILAWWISSNFSEQLAKDRFFAKADEVAIAIDERMITYEQALWGGIALFNSSDEVTRLEWRNYVNTLDINNRLPGIQGMGYAIPIANEAKDSFELQMIKDGFFDFKIKPEGVRDTYTSILYLEPFDWRNKRAFGYDMWSNEMRQSAMQRAIDSGEASTSSIITLVQETETDVQKGFLTYLPVYKKGADLSTVANRNKFFKGWVYSPFRVGDLMKGILGENVLGFDYELYDDDQFNESNLLFDSDSLIHLLDHEHQPDLTIQIPISIQGRDWVMYAHSTEKYITRGERLLPRVVAFFGFVIDVLLFFVIYSIQGNEKKARLLALEMTKDIREKTKELERSNKELSEYAYITSHDLQEPLGTIKSLVEIIVDENEDNMAPETKMQFGFIKDSAQRMSNMIRSLLELSRIGKNAVKQEVDIQQVLVDVKADLSNKIKEVNGKVSWEGKFPKVIGYEAELRMLFQNLISNGLKFKRKEINPEIHISYQFKNGMHEFFVADNGIGIPEKHHEKIFNIFNRLHDKSTYEGEGIGLAHCKKIVDLHQGEISVNSTINEGTTFKISLNEK</sequence>
<dbReference type="InterPro" id="IPR004358">
    <property type="entry name" value="Sig_transdc_His_kin-like_C"/>
</dbReference>
<protein>
    <recommendedName>
        <fullName evidence="3">histidine kinase</fullName>
        <ecNumber evidence="3">2.7.13.3</ecNumber>
    </recommendedName>
</protein>
<keyword evidence="14" id="KW-1185">Reference proteome</keyword>
<dbReference type="InterPro" id="IPR005467">
    <property type="entry name" value="His_kinase_dom"/>
</dbReference>
<dbReference type="InterPro" id="IPR003594">
    <property type="entry name" value="HATPase_dom"/>
</dbReference>
<dbReference type="Pfam" id="PF03924">
    <property type="entry name" value="CHASE"/>
    <property type="match status" value="1"/>
</dbReference>
<keyword evidence="8 10" id="KW-1133">Transmembrane helix</keyword>
<keyword evidence="4" id="KW-0597">Phosphoprotein</keyword>
<proteinExistence type="predicted"/>
<dbReference type="RefSeq" id="WP_111061173.1">
    <property type="nucleotide sequence ID" value="NZ_JBHUCU010000007.1"/>
</dbReference>
<evidence type="ECO:0000256" key="4">
    <source>
        <dbReference type="ARBA" id="ARBA00022553"/>
    </source>
</evidence>
<keyword evidence="6 10" id="KW-0812">Transmembrane</keyword>
<dbReference type="SMART" id="SM00388">
    <property type="entry name" value="HisKA"/>
    <property type="match status" value="1"/>
</dbReference>
<dbReference type="EMBL" id="QKSB01000001">
    <property type="protein sequence ID" value="PZE18272.1"/>
    <property type="molecule type" value="Genomic_DNA"/>
</dbReference>
<evidence type="ECO:0000256" key="5">
    <source>
        <dbReference type="ARBA" id="ARBA00022679"/>
    </source>
</evidence>
<evidence type="ECO:0000256" key="1">
    <source>
        <dbReference type="ARBA" id="ARBA00000085"/>
    </source>
</evidence>
<dbReference type="PROSITE" id="PS50839">
    <property type="entry name" value="CHASE"/>
    <property type="match status" value="1"/>
</dbReference>
<gene>
    <name evidence="13" type="ORF">DNU06_00100</name>
</gene>
<keyword evidence="7" id="KW-0418">Kinase</keyword>
<comment type="subcellular location">
    <subcellularLocation>
        <location evidence="2">Membrane</location>
    </subcellularLocation>
</comment>
<evidence type="ECO:0000256" key="3">
    <source>
        <dbReference type="ARBA" id="ARBA00012438"/>
    </source>
</evidence>
<evidence type="ECO:0000256" key="8">
    <source>
        <dbReference type="ARBA" id="ARBA00022989"/>
    </source>
</evidence>
<comment type="caution">
    <text evidence="13">The sequence shown here is derived from an EMBL/GenBank/DDBJ whole genome shotgun (WGS) entry which is preliminary data.</text>
</comment>
<evidence type="ECO:0000259" key="11">
    <source>
        <dbReference type="PROSITE" id="PS50109"/>
    </source>
</evidence>
<dbReference type="OrthoDB" id="9811889at2"/>
<reference evidence="13 14" key="1">
    <citation type="submission" date="2018-06" db="EMBL/GenBank/DDBJ databases">
        <title>The draft genome sequence of Crocinitomix sp. SM1701.</title>
        <authorList>
            <person name="Zhang X."/>
        </authorList>
    </citation>
    <scope>NUCLEOTIDE SEQUENCE [LARGE SCALE GENOMIC DNA]</scope>
    <source>
        <strain evidence="13 14">SM1701</strain>
    </source>
</reference>
<dbReference type="SUPFAM" id="SSF47384">
    <property type="entry name" value="Homodimeric domain of signal transducing histidine kinase"/>
    <property type="match status" value="1"/>
</dbReference>
<accession>A0A2W1NRM1</accession>
<feature type="domain" description="CHASE" evidence="12">
    <location>
        <begin position="79"/>
        <end position="302"/>
    </location>
</feature>
<dbReference type="PRINTS" id="PR00344">
    <property type="entry name" value="BCTRLSENSOR"/>
</dbReference>
<evidence type="ECO:0000256" key="7">
    <source>
        <dbReference type="ARBA" id="ARBA00022777"/>
    </source>
</evidence>
<dbReference type="PANTHER" id="PTHR43304:SF1">
    <property type="entry name" value="PAC DOMAIN-CONTAINING PROTEIN"/>
    <property type="match status" value="1"/>
</dbReference>
<keyword evidence="9 10" id="KW-0472">Membrane</keyword>
<dbReference type="InterPro" id="IPR052162">
    <property type="entry name" value="Sensor_kinase/Photoreceptor"/>
</dbReference>
<dbReference type="AlphaFoldDB" id="A0A2W1NRM1"/>
<dbReference type="Gene3D" id="3.30.565.10">
    <property type="entry name" value="Histidine kinase-like ATPase, C-terminal domain"/>
    <property type="match status" value="1"/>
</dbReference>
<dbReference type="InterPro" id="IPR006189">
    <property type="entry name" value="CHASE_dom"/>
</dbReference>
<dbReference type="CDD" id="cd00082">
    <property type="entry name" value="HisKA"/>
    <property type="match status" value="1"/>
</dbReference>
<dbReference type="InterPro" id="IPR042240">
    <property type="entry name" value="CHASE_sf"/>
</dbReference>
<comment type="catalytic activity">
    <reaction evidence="1">
        <text>ATP + protein L-histidine = ADP + protein N-phospho-L-histidine.</text>
        <dbReference type="EC" id="2.7.13.3"/>
    </reaction>
</comment>
<organism evidence="13 14">
    <name type="scientific">Putridiphycobacter roseus</name>
    <dbReference type="NCBI Taxonomy" id="2219161"/>
    <lineage>
        <taxon>Bacteria</taxon>
        <taxon>Pseudomonadati</taxon>
        <taxon>Bacteroidota</taxon>
        <taxon>Flavobacteriia</taxon>
        <taxon>Flavobacteriales</taxon>
        <taxon>Crocinitomicaceae</taxon>
        <taxon>Putridiphycobacter</taxon>
    </lineage>
</organism>
<dbReference type="PROSITE" id="PS50109">
    <property type="entry name" value="HIS_KIN"/>
    <property type="match status" value="1"/>
</dbReference>
<evidence type="ECO:0000256" key="6">
    <source>
        <dbReference type="ARBA" id="ARBA00022692"/>
    </source>
</evidence>
<evidence type="ECO:0000313" key="13">
    <source>
        <dbReference type="EMBL" id="PZE18272.1"/>
    </source>
</evidence>
<dbReference type="GO" id="GO:0000155">
    <property type="term" value="F:phosphorelay sensor kinase activity"/>
    <property type="evidence" value="ECO:0007669"/>
    <property type="project" value="InterPro"/>
</dbReference>
<dbReference type="InterPro" id="IPR036097">
    <property type="entry name" value="HisK_dim/P_sf"/>
</dbReference>
<evidence type="ECO:0000259" key="12">
    <source>
        <dbReference type="PROSITE" id="PS50839"/>
    </source>
</evidence>
<feature type="transmembrane region" description="Helical" evidence="10">
    <location>
        <begin position="16"/>
        <end position="35"/>
    </location>
</feature>
<dbReference type="InterPro" id="IPR003661">
    <property type="entry name" value="HisK_dim/P_dom"/>
</dbReference>
<evidence type="ECO:0000256" key="9">
    <source>
        <dbReference type="ARBA" id="ARBA00023136"/>
    </source>
</evidence>
<dbReference type="Pfam" id="PF02518">
    <property type="entry name" value="HATPase_c"/>
    <property type="match status" value="1"/>
</dbReference>
<dbReference type="SMART" id="SM00387">
    <property type="entry name" value="HATPase_c"/>
    <property type="match status" value="1"/>
</dbReference>
<evidence type="ECO:0000256" key="2">
    <source>
        <dbReference type="ARBA" id="ARBA00004370"/>
    </source>
</evidence>
<dbReference type="Gene3D" id="1.10.287.130">
    <property type="match status" value="1"/>
</dbReference>
<evidence type="ECO:0000256" key="10">
    <source>
        <dbReference type="SAM" id="Phobius"/>
    </source>
</evidence>
<dbReference type="Gene3D" id="3.30.450.350">
    <property type="entry name" value="CHASE domain"/>
    <property type="match status" value="1"/>
</dbReference>
<evidence type="ECO:0000313" key="14">
    <source>
        <dbReference type="Proteomes" id="UP000249248"/>
    </source>
</evidence>
<dbReference type="PANTHER" id="PTHR43304">
    <property type="entry name" value="PHYTOCHROME-LIKE PROTEIN CPH1"/>
    <property type="match status" value="1"/>
</dbReference>
<dbReference type="SMART" id="SM01079">
    <property type="entry name" value="CHASE"/>
    <property type="match status" value="1"/>
</dbReference>